<dbReference type="InterPro" id="IPR058130">
    <property type="entry name" value="PEA_transf_C"/>
</dbReference>
<keyword evidence="3" id="KW-0808">Transferase</keyword>
<evidence type="ECO:0000256" key="1">
    <source>
        <dbReference type="ARBA" id="ARBA00004651"/>
    </source>
</evidence>
<keyword evidence="4 8" id="KW-0812">Transmembrane</keyword>
<comment type="subcellular location">
    <subcellularLocation>
        <location evidence="1">Cell membrane</location>
        <topology evidence="1">Multi-pass membrane protein</topology>
    </subcellularLocation>
</comment>
<evidence type="ECO:0000256" key="2">
    <source>
        <dbReference type="ARBA" id="ARBA00022475"/>
    </source>
</evidence>
<evidence type="ECO:0000256" key="6">
    <source>
        <dbReference type="ARBA" id="ARBA00023136"/>
    </source>
</evidence>
<dbReference type="Pfam" id="PF00884">
    <property type="entry name" value="Sulfatase"/>
    <property type="match status" value="1"/>
</dbReference>
<evidence type="ECO:0000256" key="7">
    <source>
        <dbReference type="ARBA" id="ARBA00038481"/>
    </source>
</evidence>
<dbReference type="InterPro" id="IPR040423">
    <property type="entry name" value="PEA_transferase"/>
</dbReference>
<accession>A0A086ABB0</accession>
<evidence type="ECO:0000256" key="3">
    <source>
        <dbReference type="ARBA" id="ARBA00022679"/>
    </source>
</evidence>
<dbReference type="GO" id="GO:0009244">
    <property type="term" value="P:lipopolysaccharide core region biosynthetic process"/>
    <property type="evidence" value="ECO:0007669"/>
    <property type="project" value="TreeGrafter"/>
</dbReference>
<dbReference type="RefSeq" id="WP_051881666.1">
    <property type="nucleotide sequence ID" value="NZ_JPRH01000001.1"/>
</dbReference>
<evidence type="ECO:0000259" key="9">
    <source>
        <dbReference type="Pfam" id="PF00884"/>
    </source>
</evidence>
<evidence type="ECO:0000313" key="11">
    <source>
        <dbReference type="Proteomes" id="UP000028705"/>
    </source>
</evidence>
<evidence type="ECO:0000256" key="8">
    <source>
        <dbReference type="SAM" id="Phobius"/>
    </source>
</evidence>
<dbReference type="GO" id="GO:0005886">
    <property type="term" value="C:plasma membrane"/>
    <property type="evidence" value="ECO:0007669"/>
    <property type="project" value="UniProtKB-SubCell"/>
</dbReference>
<feature type="transmembrane region" description="Helical" evidence="8">
    <location>
        <begin position="109"/>
        <end position="132"/>
    </location>
</feature>
<dbReference type="Proteomes" id="UP000028705">
    <property type="component" value="Unassembled WGS sequence"/>
</dbReference>
<keyword evidence="6 8" id="KW-0472">Membrane</keyword>
<dbReference type="SUPFAM" id="SSF53649">
    <property type="entry name" value="Alkaline phosphatase-like"/>
    <property type="match status" value="1"/>
</dbReference>
<evidence type="ECO:0000256" key="4">
    <source>
        <dbReference type="ARBA" id="ARBA00022692"/>
    </source>
</evidence>
<sequence length="497" mass="57035">MAKKIILVLTLIIYLTGFLLSFPYIYDNLFGPEKLDSIRNFFEYGIMFCSFLVFNALLFKNKYTSVIGVLLILILGLNFLISVSCFFVYHSGFNVGMAISILESNVNEALSMSYMFILPGILFIVFTGMVLYSVNYLRKNVVTFNIKFSIIALLWLLMPITFHLKHKYVSNKGGGKMIKSVYYHFSDFSTALRIQEDINLIKKNVPVFNIKKIQPGIENVILIIGESERKQNMSLYGYNKKTTPYTDLQANNMLIFDNAVSPAGITNLSVPLMLSSIDPDEFRYNYSKLSYNIINLANQSSYNTFWISTQASAKGITAIASMAKNKKWVNGYDEAIIPELKNVIRQKNDKFIVLHIMGSHPNPCNRLPANWNSADLDCYDSSIKYTDFVMKDIFSTLKNTNSVVIYASDHGLKMKDNKLLHVDSKESTQVPFFVWYGDKVPEIYRTVGHNTKQTQTTYIYPLIMKYMGLEEPQHYKNEKNRYLNLNMVGSDYNKLEE</sequence>
<dbReference type="PANTHER" id="PTHR30443:SF4">
    <property type="entry name" value="PHOSPHOETHANOLAMINE TRANSFERASE OPGE-RELATED"/>
    <property type="match status" value="1"/>
</dbReference>
<protein>
    <recommendedName>
        <fullName evidence="9">Sulfatase N-terminal domain-containing protein</fullName>
    </recommendedName>
</protein>
<keyword evidence="2" id="KW-1003">Cell membrane</keyword>
<dbReference type="InterPro" id="IPR017850">
    <property type="entry name" value="Alkaline_phosphatase_core_sf"/>
</dbReference>
<dbReference type="eggNOG" id="COG2194">
    <property type="taxonomic scope" value="Bacteria"/>
</dbReference>
<dbReference type="EMBL" id="JPRH01000001">
    <property type="protein sequence ID" value="KFF13974.1"/>
    <property type="molecule type" value="Genomic_DNA"/>
</dbReference>
<dbReference type="Gene3D" id="3.40.720.10">
    <property type="entry name" value="Alkaline Phosphatase, subunit A"/>
    <property type="match status" value="1"/>
</dbReference>
<proteinExistence type="inferred from homology"/>
<feature type="domain" description="Sulfatase N-terminal" evidence="9">
    <location>
        <begin position="219"/>
        <end position="468"/>
    </location>
</feature>
<keyword evidence="5 8" id="KW-1133">Transmembrane helix</keyword>
<keyword evidence="11" id="KW-1185">Reference proteome</keyword>
<dbReference type="OrthoDB" id="9786870at2"/>
<comment type="similarity">
    <text evidence="7">Belongs to the phosphoethanolamine transferase family.</text>
</comment>
<dbReference type="CDD" id="cd16017">
    <property type="entry name" value="LptA"/>
    <property type="match status" value="1"/>
</dbReference>
<name>A0A086ABB0_9FLAO</name>
<dbReference type="InterPro" id="IPR000917">
    <property type="entry name" value="Sulfatase_N"/>
</dbReference>
<feature type="transmembrane region" description="Helical" evidence="8">
    <location>
        <begin position="5"/>
        <end position="26"/>
    </location>
</feature>
<reference evidence="10 11" key="1">
    <citation type="submission" date="2014-07" db="EMBL/GenBank/DDBJ databases">
        <title>Genome of Chryseobacterium soli DSM 19298.</title>
        <authorList>
            <person name="Stropko S.J."/>
            <person name="Pipes S.E."/>
            <person name="Newman J."/>
        </authorList>
    </citation>
    <scope>NUCLEOTIDE SEQUENCE [LARGE SCALE GENOMIC DNA]</scope>
    <source>
        <strain evidence="10 11">DSM 19298</strain>
    </source>
</reference>
<feature type="transmembrane region" description="Helical" evidence="8">
    <location>
        <begin position="41"/>
        <end position="59"/>
    </location>
</feature>
<dbReference type="GO" id="GO:0016776">
    <property type="term" value="F:phosphotransferase activity, phosphate group as acceptor"/>
    <property type="evidence" value="ECO:0007669"/>
    <property type="project" value="TreeGrafter"/>
</dbReference>
<organism evidence="10 11">
    <name type="scientific">Chryseobacterium soli</name>
    <dbReference type="NCBI Taxonomy" id="445961"/>
    <lineage>
        <taxon>Bacteria</taxon>
        <taxon>Pseudomonadati</taxon>
        <taxon>Bacteroidota</taxon>
        <taxon>Flavobacteriia</taxon>
        <taxon>Flavobacteriales</taxon>
        <taxon>Weeksellaceae</taxon>
        <taxon>Chryseobacterium group</taxon>
        <taxon>Chryseobacterium</taxon>
    </lineage>
</organism>
<feature type="transmembrane region" description="Helical" evidence="8">
    <location>
        <begin position="144"/>
        <end position="162"/>
    </location>
</feature>
<evidence type="ECO:0000313" key="10">
    <source>
        <dbReference type="EMBL" id="KFF13974.1"/>
    </source>
</evidence>
<dbReference type="PANTHER" id="PTHR30443">
    <property type="entry name" value="INNER MEMBRANE PROTEIN"/>
    <property type="match status" value="1"/>
</dbReference>
<comment type="caution">
    <text evidence="10">The sequence shown here is derived from an EMBL/GenBank/DDBJ whole genome shotgun (WGS) entry which is preliminary data.</text>
</comment>
<evidence type="ECO:0000256" key="5">
    <source>
        <dbReference type="ARBA" id="ARBA00022989"/>
    </source>
</evidence>
<feature type="transmembrane region" description="Helical" evidence="8">
    <location>
        <begin position="66"/>
        <end position="89"/>
    </location>
</feature>
<dbReference type="AlphaFoldDB" id="A0A086ABB0"/>
<gene>
    <name evidence="10" type="ORF">IW15_00550</name>
</gene>